<dbReference type="SUPFAM" id="SSF53756">
    <property type="entry name" value="UDP-Glycosyltransferase/glycogen phosphorylase"/>
    <property type="match status" value="1"/>
</dbReference>
<evidence type="ECO:0000259" key="3">
    <source>
        <dbReference type="Pfam" id="PF04101"/>
    </source>
</evidence>
<feature type="domain" description="Glycosyl transferase family 28 C-terminal" evidence="3">
    <location>
        <begin position="179"/>
        <end position="325"/>
    </location>
</feature>
<comment type="caution">
    <text evidence="4">The sequence shown here is derived from an EMBL/GenBank/DDBJ whole genome shotgun (WGS) entry which is preliminary data.</text>
</comment>
<dbReference type="STRING" id="1799789.AX660_20585"/>
<keyword evidence="5" id="KW-1185">Reference proteome</keyword>
<evidence type="ECO:0000256" key="2">
    <source>
        <dbReference type="PIRSR" id="PIRSR620023-2"/>
    </source>
</evidence>
<protein>
    <recommendedName>
        <fullName evidence="3">Glycosyl transferase family 28 C-terminal domain-containing protein</fullName>
    </recommendedName>
</protein>
<dbReference type="PANTHER" id="PTHR21015">
    <property type="entry name" value="UDP-N-ACETYLGLUCOSAMINE--N-ACETYLMURAMYL-(PENTAPEPTIDE) PYROPHOSPHORYL-UNDECAPRENOL N-ACETYLGLUCOSAMINE TRANSFERASE 1"/>
    <property type="match status" value="1"/>
</dbReference>
<feature type="active site" description="Proton acceptor" evidence="1">
    <location>
        <position position="20"/>
    </location>
</feature>
<dbReference type="InterPro" id="IPR020023">
    <property type="entry name" value="PseG"/>
</dbReference>
<organism evidence="4 5">
    <name type="scientific">Paraglaciecola hydrolytica</name>
    <dbReference type="NCBI Taxonomy" id="1799789"/>
    <lineage>
        <taxon>Bacteria</taxon>
        <taxon>Pseudomonadati</taxon>
        <taxon>Pseudomonadota</taxon>
        <taxon>Gammaproteobacteria</taxon>
        <taxon>Alteromonadales</taxon>
        <taxon>Alteromonadaceae</taxon>
        <taxon>Paraglaciecola</taxon>
    </lineage>
</organism>
<gene>
    <name evidence="4" type="ORF">AX660_20585</name>
</gene>
<dbReference type="EMBL" id="LSNE01000009">
    <property type="protein sequence ID" value="KXI27907.1"/>
    <property type="molecule type" value="Genomic_DNA"/>
</dbReference>
<dbReference type="GO" id="GO:0016758">
    <property type="term" value="F:hexosyltransferase activity"/>
    <property type="evidence" value="ECO:0007669"/>
    <property type="project" value="InterPro"/>
</dbReference>
<dbReference type="Proteomes" id="UP000070299">
    <property type="component" value="Unassembled WGS sequence"/>
</dbReference>
<feature type="binding site" evidence="2">
    <location>
        <position position="261"/>
    </location>
    <ligand>
        <name>substrate</name>
    </ligand>
</feature>
<dbReference type="OrthoDB" id="9788924at2"/>
<feature type="binding site" evidence="2">
    <location>
        <position position="160"/>
    </location>
    <ligand>
        <name>substrate</name>
    </ligand>
</feature>
<dbReference type="InterPro" id="IPR007235">
    <property type="entry name" value="Glyco_trans_28_C"/>
</dbReference>
<evidence type="ECO:0000313" key="4">
    <source>
        <dbReference type="EMBL" id="KXI27907.1"/>
    </source>
</evidence>
<name>A0A148KNM5_9ALTE</name>
<dbReference type="NCBIfam" id="TIGR03590">
    <property type="entry name" value="PseG"/>
    <property type="match status" value="1"/>
</dbReference>
<sequence>MLITKVVFRVDASSSMGMGHLLRCLALAQALDQHPAVKAIIFVMLAASKPFAKSRTDWVGDIVILPADLPQQAEPQWLSDFCQRQQVDVLALDGYQFDADYRQALSSIPSVFVLFDDMNNSGDLYCDLVINSASNADALEYQSTAPQASLCLGDKYRILRREFVQKDYCLPWAERDGLVVVMGGSDPFNVSLQILQTLEQHKFSHQIKLATGGAYAHHAELGAFLTQTNLQVEHLQNCQQMAQLFGEAKLVISAAGGSQFELLACQSPALLVIVAANQRNATQAAAKQGWCQAIDYCAKPDIAELAQRTLQLWQQDLLLEQMFQTAGQYADTAGAERVVTEILKRVETNHA</sequence>
<dbReference type="Gene3D" id="3.40.50.2000">
    <property type="entry name" value="Glycogen Phosphorylase B"/>
    <property type="match status" value="1"/>
</dbReference>
<accession>A0A148KNM5</accession>
<reference evidence="5" key="1">
    <citation type="submission" date="2016-02" db="EMBL/GenBank/DDBJ databases">
        <authorList>
            <person name="Schultz-Johansen M."/>
            <person name="Glaring M.A."/>
            <person name="Bech P.K."/>
            <person name="Stougaard P."/>
        </authorList>
    </citation>
    <scope>NUCLEOTIDE SEQUENCE [LARGE SCALE GENOMIC DNA]</scope>
    <source>
        <strain evidence="5">S66</strain>
    </source>
</reference>
<dbReference type="RefSeq" id="WP_082768982.1">
    <property type="nucleotide sequence ID" value="NZ_LSNE01000009.1"/>
</dbReference>
<evidence type="ECO:0000313" key="5">
    <source>
        <dbReference type="Proteomes" id="UP000070299"/>
    </source>
</evidence>
<proteinExistence type="predicted"/>
<dbReference type="PANTHER" id="PTHR21015:SF22">
    <property type="entry name" value="GLYCOSYLTRANSFERASE"/>
    <property type="match status" value="1"/>
</dbReference>
<dbReference type="AlphaFoldDB" id="A0A148KNM5"/>
<dbReference type="Pfam" id="PF04101">
    <property type="entry name" value="Glyco_tran_28_C"/>
    <property type="match status" value="1"/>
</dbReference>
<dbReference type="Gene3D" id="3.40.50.11190">
    <property type="match status" value="1"/>
</dbReference>
<evidence type="ECO:0000256" key="1">
    <source>
        <dbReference type="PIRSR" id="PIRSR620023-1"/>
    </source>
</evidence>